<protein>
    <submittedName>
        <fullName evidence="1">Uncharacterized protein</fullName>
    </submittedName>
</protein>
<comment type="caution">
    <text evidence="1">The sequence shown here is derived from an EMBL/GenBank/DDBJ whole genome shotgun (WGS) entry which is preliminary data.</text>
</comment>
<name>A0ACC2PD27_9HYME</name>
<dbReference type="Proteomes" id="UP001239111">
    <property type="component" value="Chromosome 2"/>
</dbReference>
<accession>A0ACC2PD27</accession>
<proteinExistence type="predicted"/>
<evidence type="ECO:0000313" key="2">
    <source>
        <dbReference type="Proteomes" id="UP001239111"/>
    </source>
</evidence>
<evidence type="ECO:0000313" key="1">
    <source>
        <dbReference type="EMBL" id="KAJ8680988.1"/>
    </source>
</evidence>
<reference evidence="1" key="1">
    <citation type="submission" date="2023-04" db="EMBL/GenBank/DDBJ databases">
        <title>A chromosome-level genome assembly of the parasitoid wasp Eretmocerus hayati.</title>
        <authorList>
            <person name="Zhong Y."/>
            <person name="Liu S."/>
            <person name="Liu Y."/>
        </authorList>
    </citation>
    <scope>NUCLEOTIDE SEQUENCE</scope>
    <source>
        <strain evidence="1">ZJU_SS_LIU_2023</strain>
    </source>
</reference>
<keyword evidence="2" id="KW-1185">Reference proteome</keyword>
<gene>
    <name evidence="1" type="ORF">QAD02_016775</name>
</gene>
<dbReference type="EMBL" id="CM056742">
    <property type="protein sequence ID" value="KAJ8680988.1"/>
    <property type="molecule type" value="Genomic_DNA"/>
</dbReference>
<organism evidence="1 2">
    <name type="scientific">Eretmocerus hayati</name>
    <dbReference type="NCBI Taxonomy" id="131215"/>
    <lineage>
        <taxon>Eukaryota</taxon>
        <taxon>Metazoa</taxon>
        <taxon>Ecdysozoa</taxon>
        <taxon>Arthropoda</taxon>
        <taxon>Hexapoda</taxon>
        <taxon>Insecta</taxon>
        <taxon>Pterygota</taxon>
        <taxon>Neoptera</taxon>
        <taxon>Endopterygota</taxon>
        <taxon>Hymenoptera</taxon>
        <taxon>Apocrita</taxon>
        <taxon>Proctotrupomorpha</taxon>
        <taxon>Chalcidoidea</taxon>
        <taxon>Aphelinidae</taxon>
        <taxon>Aphelininae</taxon>
        <taxon>Eretmocerus</taxon>
    </lineage>
</organism>
<sequence length="663" mass="75653">MWRYEILKIIFLLAQLQIGVSLSSASARNYLNVANNLVHTIKNSLAVYKVNLILNGYQTLPPVGTEIVRAFSQQTPASIIDSQKKAEDSTEEDILFSATYGRFILEKFNLAVIIVDEGSEISIYQKLEDILKSYGERVVGNHGKYLLLVTTDEQSSFEDIFRFAWSMNMLDLTIIEFPTNESEKSINANSVGNQSFSAGRVHQFNPFLDQYNQYPLTKTSNLFPNKLKNLNGYKFRVAVYGGTVYAFGTKILQELNSGYDFLLSQALMESLNSTMVLEPDSNNFKPWYMHPLDIGATYGEDLTDFWMTLNDQPIIVSDYPQEILEAARNMKFITLPTPNSLHLIVKRPYEDPEVRLSTEAIIAYVSLFLTGIFFALVARILGFKVENWSALNIMTAQMGGSLEYQDQNMKISAKIYLLMMYIVTFMVTDLLADQLIQIFIYYPKTISDFKTLAHLADSDLPLIMARDDVILLSKIQDNPSLMKILSRVEVRNTSYYGQATFCDTSAIFGSVDESINVCMWDSRSNLMKIETSDDYFINKIEEPVQVVYPLLHVRHNGFFRDRFELLLQRLFETGMDDFWRRTSRRDFVSYASRKSGDNDVIVNNKIPKKSDMEDATPSLNYQLSAIIVFGSVVSVIVLFCEIVCSHILDIREIRALIAAFNRC</sequence>